<dbReference type="Pfam" id="PF00275">
    <property type="entry name" value="EPSP_synthase"/>
    <property type="match status" value="1"/>
</dbReference>
<feature type="binding site" evidence="8">
    <location>
        <position position="125"/>
    </location>
    <ligand>
        <name>phosphoenolpyruvate</name>
        <dbReference type="ChEBI" id="CHEBI:58702"/>
    </ligand>
</feature>
<feature type="binding site" evidence="8">
    <location>
        <position position="23"/>
    </location>
    <ligand>
        <name>phosphoenolpyruvate</name>
        <dbReference type="ChEBI" id="CHEBI:58702"/>
    </ligand>
</feature>
<feature type="binding site" evidence="8">
    <location>
        <position position="170"/>
    </location>
    <ligand>
        <name>3-phosphoshikimate</name>
        <dbReference type="ChEBI" id="CHEBI:145989"/>
    </ligand>
</feature>
<dbReference type="Proteomes" id="UP000295937">
    <property type="component" value="Unassembled WGS sequence"/>
</dbReference>
<name>A0A2P5T2H2_9GAMM</name>
<dbReference type="GO" id="GO:0003866">
    <property type="term" value="F:3-phosphoshikimate 1-carboxyvinyltransferase activity"/>
    <property type="evidence" value="ECO:0007669"/>
    <property type="project" value="UniProtKB-UniRule"/>
</dbReference>
<dbReference type="InterPro" id="IPR006264">
    <property type="entry name" value="EPSP_synthase"/>
</dbReference>
<feature type="binding site" evidence="8">
    <location>
        <position position="24"/>
    </location>
    <ligand>
        <name>3-phosphoshikimate</name>
        <dbReference type="ChEBI" id="CHEBI:145989"/>
    </ligand>
</feature>
<feature type="binding site" evidence="8">
    <location>
        <position position="415"/>
    </location>
    <ligand>
        <name>phosphoenolpyruvate</name>
        <dbReference type="ChEBI" id="CHEBI:58702"/>
    </ligand>
</feature>
<dbReference type="SUPFAM" id="SSF55205">
    <property type="entry name" value="EPT/RTPC-like"/>
    <property type="match status" value="1"/>
</dbReference>
<dbReference type="GO" id="GO:0009073">
    <property type="term" value="P:aromatic amino acid family biosynthetic process"/>
    <property type="evidence" value="ECO:0007669"/>
    <property type="project" value="UniProtKB-KW"/>
</dbReference>
<accession>A0A2P5T2H2</accession>
<comment type="pathway">
    <text evidence="1 8">Metabolic intermediate biosynthesis; chorismate biosynthesis; chorismate from D-erythrose 4-phosphate and phosphoenolpyruvate: step 6/7.</text>
</comment>
<dbReference type="InterPro" id="IPR013792">
    <property type="entry name" value="RNA3'P_cycl/enolpyr_Trfase_a/b"/>
</dbReference>
<feature type="binding site" evidence="8">
    <location>
        <position position="171"/>
    </location>
    <ligand>
        <name>3-phosphoshikimate</name>
        <dbReference type="ChEBI" id="CHEBI:145989"/>
    </ligand>
</feature>
<dbReference type="PROSITE" id="PS00104">
    <property type="entry name" value="EPSP_SYNTHASE_1"/>
    <property type="match status" value="1"/>
</dbReference>
<dbReference type="AlphaFoldDB" id="A0A2P5T2H2"/>
<comment type="similarity">
    <text evidence="2 8">Belongs to the EPSP synthase family.</text>
</comment>
<feature type="binding site" evidence="8">
    <location>
        <position position="317"/>
    </location>
    <ligand>
        <name>3-phosphoshikimate</name>
        <dbReference type="ChEBI" id="CHEBI:145989"/>
    </ligand>
</feature>
<dbReference type="EC" id="2.5.1.19" evidence="8"/>
<comment type="caution">
    <text evidence="10">The sequence shown here is derived from an EMBL/GenBank/DDBJ whole genome shotgun (WGS) entry which is preliminary data.</text>
</comment>
<sequence>MKDSMILKPISRINGTVDLPGSKSISNRALLLAAMSEGTTKLKNLLNSDDVKYMLYALHKLGISYKLYNNNTTCEIIGNAGPLKSLNTLKLFLGNAGTVMRPLTAALCLGSQDIILTGEQRMKERPIGHLVDVLRKGGAKINYLEKINYPPIRIYGGFLGGKLIIDSSISSQFLTSLLMVSPLAAQDTKISVKSNLVSKPYIDITLKMMNDFGIKIENQDYNNFYIQGKQKYRSPKEYLIEGDASSASYFLAAGAIKGGTVCVKGIGYNSIQGDIRFIDILEDMGADVHRNKNYISCSVAKLNKLHAVNMDMNDIPDVAMTVAVMSLFSKGITKIRNIYNWRLKETDRIVAMATELRKLGAKVKEGYDYIFIKPSRNITHANINTYNDHRMAMCFSLVALSDTPVTINNPNCTSKTFPEYFREFDKISQY</sequence>
<proteinExistence type="inferred from homology"/>
<feature type="binding site" evidence="8">
    <location>
        <position position="344"/>
    </location>
    <ligand>
        <name>3-phosphoshikimate</name>
        <dbReference type="ChEBI" id="CHEBI:145989"/>
    </ligand>
</feature>
<feature type="binding site" evidence="8">
    <location>
        <position position="23"/>
    </location>
    <ligand>
        <name>3-phosphoshikimate</name>
        <dbReference type="ChEBI" id="CHEBI:145989"/>
    </ligand>
</feature>
<dbReference type="InterPro" id="IPR001986">
    <property type="entry name" value="Enolpyruvate_Tfrase_dom"/>
</dbReference>
<dbReference type="PROSITE" id="PS00885">
    <property type="entry name" value="EPSP_SYNTHASE_2"/>
    <property type="match status" value="1"/>
</dbReference>
<dbReference type="PANTHER" id="PTHR21090">
    <property type="entry name" value="AROM/DEHYDROQUINATE SYNTHASE"/>
    <property type="match status" value="1"/>
</dbReference>
<dbReference type="PANTHER" id="PTHR21090:SF5">
    <property type="entry name" value="PENTAFUNCTIONAL AROM POLYPEPTIDE"/>
    <property type="match status" value="1"/>
</dbReference>
<keyword evidence="3 8" id="KW-0963">Cytoplasm</keyword>
<comment type="catalytic activity">
    <reaction evidence="7">
        <text>3-phosphoshikimate + phosphoenolpyruvate = 5-O-(1-carboxyvinyl)-3-phosphoshikimate + phosphate</text>
        <dbReference type="Rhea" id="RHEA:21256"/>
        <dbReference type="ChEBI" id="CHEBI:43474"/>
        <dbReference type="ChEBI" id="CHEBI:57701"/>
        <dbReference type="ChEBI" id="CHEBI:58702"/>
        <dbReference type="ChEBI" id="CHEBI:145989"/>
        <dbReference type="EC" id="2.5.1.19"/>
    </reaction>
    <physiologicalReaction direction="left-to-right" evidence="7">
        <dbReference type="Rhea" id="RHEA:21257"/>
    </physiologicalReaction>
</comment>
<dbReference type="GO" id="GO:0008652">
    <property type="term" value="P:amino acid biosynthetic process"/>
    <property type="evidence" value="ECO:0007669"/>
    <property type="project" value="UniProtKB-KW"/>
</dbReference>
<evidence type="ECO:0000256" key="7">
    <source>
        <dbReference type="ARBA" id="ARBA00044633"/>
    </source>
</evidence>
<evidence type="ECO:0000256" key="2">
    <source>
        <dbReference type="ARBA" id="ARBA00009948"/>
    </source>
</evidence>
<evidence type="ECO:0000256" key="4">
    <source>
        <dbReference type="ARBA" id="ARBA00022605"/>
    </source>
</evidence>
<dbReference type="EMBL" id="PDKR01000001">
    <property type="protein sequence ID" value="PPI88750.1"/>
    <property type="molecule type" value="Genomic_DNA"/>
</dbReference>
<dbReference type="NCBIfam" id="TIGR01356">
    <property type="entry name" value="aroA"/>
    <property type="match status" value="1"/>
</dbReference>
<feature type="binding site" evidence="8">
    <location>
        <position position="28"/>
    </location>
    <ligand>
        <name>3-phosphoshikimate</name>
        <dbReference type="ChEBI" id="CHEBI:145989"/>
    </ligand>
</feature>
<dbReference type="UniPathway" id="UPA00053">
    <property type="reaction ID" value="UER00089"/>
</dbReference>
<evidence type="ECO:0000256" key="6">
    <source>
        <dbReference type="ARBA" id="ARBA00023141"/>
    </source>
</evidence>
<dbReference type="GO" id="GO:0009423">
    <property type="term" value="P:chorismate biosynthetic process"/>
    <property type="evidence" value="ECO:0007669"/>
    <property type="project" value="UniProtKB-UniRule"/>
</dbReference>
<reference evidence="10 11" key="1">
    <citation type="journal article" date="2018" name="Genome Biol. Evol.">
        <title>Cladogenesis and Genomic Streamlining in Extracellular Endosymbionts of Tropical Stink Bugs.</title>
        <authorList>
            <person name="Otero-Bravo A."/>
            <person name="Goffredi S."/>
            <person name="Sabree Z.L."/>
        </authorList>
    </citation>
    <scope>NUCLEOTIDE SEQUENCE [LARGE SCALE GENOMIC DNA]</scope>
    <source>
        <strain evidence="10 11">SoEO</strain>
    </source>
</reference>
<dbReference type="InterPro" id="IPR023193">
    <property type="entry name" value="EPSP_synthase_CS"/>
</dbReference>
<feature type="domain" description="Enolpyruvate transferase" evidence="9">
    <location>
        <begin position="8"/>
        <end position="422"/>
    </location>
</feature>
<comment type="function">
    <text evidence="8">Catalyzes the transfer of the enolpyruvyl moiety of phosphoenolpyruvate (PEP) to the 5-hydroxyl of shikimate-3-phosphate (S3P) to produce enolpyruvyl shikimate-3-phosphate and inorganic phosphate.</text>
</comment>
<dbReference type="Gene3D" id="3.65.10.10">
    <property type="entry name" value="Enolpyruvate transferase domain"/>
    <property type="match status" value="2"/>
</dbReference>
<dbReference type="InterPro" id="IPR036968">
    <property type="entry name" value="Enolpyruvate_Tfrase_sf"/>
</dbReference>
<dbReference type="HAMAP" id="MF_00210">
    <property type="entry name" value="EPSP_synth"/>
    <property type="match status" value="1"/>
</dbReference>
<feature type="binding site" evidence="8">
    <location>
        <position position="97"/>
    </location>
    <ligand>
        <name>phosphoenolpyruvate</name>
        <dbReference type="ChEBI" id="CHEBI:58702"/>
    </ligand>
</feature>
<feature type="binding site" evidence="8">
    <location>
        <position position="390"/>
    </location>
    <ligand>
        <name>phosphoenolpyruvate</name>
        <dbReference type="ChEBI" id="CHEBI:58702"/>
    </ligand>
</feature>
<dbReference type="RefSeq" id="WP_136132177.1">
    <property type="nucleotide sequence ID" value="NZ_PDKR01000001.1"/>
</dbReference>
<protein>
    <recommendedName>
        <fullName evidence="8">3-phosphoshikimate 1-carboxyvinyltransferase</fullName>
        <ecNumber evidence="8">2.5.1.19</ecNumber>
    </recommendedName>
    <alternativeName>
        <fullName evidence="8">5-enolpyruvylshikimate-3-phosphate synthase</fullName>
        <shortName evidence="8">EPSP synthase</shortName>
        <shortName evidence="8">EPSPS</shortName>
    </alternativeName>
</protein>
<gene>
    <name evidence="8 10" type="primary">aroA</name>
    <name evidence="10" type="ORF">CRV09_00320</name>
</gene>
<evidence type="ECO:0000256" key="1">
    <source>
        <dbReference type="ARBA" id="ARBA00004811"/>
    </source>
</evidence>
<evidence type="ECO:0000259" key="9">
    <source>
        <dbReference type="Pfam" id="PF00275"/>
    </source>
</evidence>
<feature type="binding site" evidence="8">
    <location>
        <position position="198"/>
    </location>
    <ligand>
        <name>3-phosphoshikimate</name>
        <dbReference type="ChEBI" id="CHEBI:145989"/>
    </ligand>
</feature>
<evidence type="ECO:0000313" key="10">
    <source>
        <dbReference type="EMBL" id="PPI88750.1"/>
    </source>
</evidence>
<evidence type="ECO:0000256" key="8">
    <source>
        <dbReference type="HAMAP-Rule" id="MF_00210"/>
    </source>
</evidence>
<feature type="binding site" evidence="8">
    <location>
        <position position="348"/>
    </location>
    <ligand>
        <name>phosphoenolpyruvate</name>
        <dbReference type="ChEBI" id="CHEBI:58702"/>
    </ligand>
</feature>
<comment type="subunit">
    <text evidence="8">Monomer.</text>
</comment>
<feature type="binding site" evidence="8">
    <location>
        <position position="172"/>
    </location>
    <ligand>
        <name>3-phosphoshikimate</name>
        <dbReference type="ChEBI" id="CHEBI:145989"/>
    </ligand>
</feature>
<dbReference type="PIRSF" id="PIRSF000505">
    <property type="entry name" value="EPSPS"/>
    <property type="match status" value="1"/>
</dbReference>
<organism evidence="10 11">
    <name type="scientific">Candidatus Pantoea edessiphila</name>
    <dbReference type="NCBI Taxonomy" id="2044610"/>
    <lineage>
        <taxon>Bacteria</taxon>
        <taxon>Pseudomonadati</taxon>
        <taxon>Pseudomonadota</taxon>
        <taxon>Gammaproteobacteria</taxon>
        <taxon>Enterobacterales</taxon>
        <taxon>Erwiniaceae</taxon>
        <taxon>Pantoea</taxon>
    </lineage>
</organism>
<keyword evidence="6 8" id="KW-0057">Aromatic amino acid biosynthesis</keyword>
<keyword evidence="4 8" id="KW-0028">Amino-acid biosynthesis</keyword>
<evidence type="ECO:0000256" key="5">
    <source>
        <dbReference type="ARBA" id="ARBA00022679"/>
    </source>
</evidence>
<dbReference type="FunFam" id="3.65.10.10:FF:000003">
    <property type="entry name" value="3-phosphoshikimate 1-carboxyvinyltransferase"/>
    <property type="match status" value="1"/>
</dbReference>
<dbReference type="OrthoDB" id="9809920at2"/>
<dbReference type="FunFam" id="3.65.10.10:FF:000004">
    <property type="entry name" value="3-phosphoshikimate 1-carboxyvinyltransferase"/>
    <property type="match status" value="1"/>
</dbReference>
<dbReference type="GO" id="GO:0005737">
    <property type="term" value="C:cytoplasm"/>
    <property type="evidence" value="ECO:0007669"/>
    <property type="project" value="UniProtKB-SubCell"/>
</dbReference>
<evidence type="ECO:0000256" key="3">
    <source>
        <dbReference type="ARBA" id="ARBA00022490"/>
    </source>
</evidence>
<feature type="binding site" evidence="8">
    <location>
        <position position="340"/>
    </location>
    <ligand>
        <name>3-phosphoshikimate</name>
        <dbReference type="ChEBI" id="CHEBI:145989"/>
    </ligand>
</feature>
<keyword evidence="5 8" id="KW-0808">Transferase</keyword>
<comment type="subcellular location">
    <subcellularLocation>
        <location evidence="8">Cytoplasm</location>
    </subcellularLocation>
</comment>
<feature type="active site" description="Proton acceptor" evidence="8">
    <location>
        <position position="317"/>
    </location>
</feature>
<evidence type="ECO:0000313" key="11">
    <source>
        <dbReference type="Proteomes" id="UP000295937"/>
    </source>
</evidence>
<feature type="binding site" evidence="8">
    <location>
        <position position="172"/>
    </location>
    <ligand>
        <name>phosphoenolpyruvate</name>
        <dbReference type="ChEBI" id="CHEBI:58702"/>
    </ligand>
</feature>
<dbReference type="CDD" id="cd01556">
    <property type="entry name" value="EPSP_synthase"/>
    <property type="match status" value="1"/>
</dbReference>